<dbReference type="EMBL" id="CM017321">
    <property type="protein sequence ID" value="KAE7998080.1"/>
    <property type="molecule type" value="Genomic_DNA"/>
</dbReference>
<evidence type="ECO:0000256" key="1">
    <source>
        <dbReference type="PROSITE-ProRule" id="PRU00982"/>
    </source>
</evidence>
<evidence type="ECO:0000313" key="4">
    <source>
        <dbReference type="Proteomes" id="UP000327013"/>
    </source>
</evidence>
<organism evidence="3 4">
    <name type="scientific">Carpinus fangiana</name>
    <dbReference type="NCBI Taxonomy" id="176857"/>
    <lineage>
        <taxon>Eukaryota</taxon>
        <taxon>Viridiplantae</taxon>
        <taxon>Streptophyta</taxon>
        <taxon>Embryophyta</taxon>
        <taxon>Tracheophyta</taxon>
        <taxon>Spermatophyta</taxon>
        <taxon>Magnoliopsida</taxon>
        <taxon>eudicotyledons</taxon>
        <taxon>Gunneridae</taxon>
        <taxon>Pentapetalae</taxon>
        <taxon>rosids</taxon>
        <taxon>fabids</taxon>
        <taxon>Fagales</taxon>
        <taxon>Betulaceae</taxon>
        <taxon>Carpinus</taxon>
    </lineage>
</organism>
<dbReference type="PROSITE" id="PS51649">
    <property type="entry name" value="NPH3"/>
    <property type="match status" value="1"/>
</dbReference>
<evidence type="ECO:0000313" key="3">
    <source>
        <dbReference type="EMBL" id="KAE7998080.1"/>
    </source>
</evidence>
<evidence type="ECO:0000259" key="2">
    <source>
        <dbReference type="PROSITE" id="PS51649"/>
    </source>
</evidence>
<comment type="similarity">
    <text evidence="1">Belongs to the NPH3 family.</text>
</comment>
<dbReference type="InterPro" id="IPR027356">
    <property type="entry name" value="NPH3_dom"/>
</dbReference>
<dbReference type="Pfam" id="PF03000">
    <property type="entry name" value="NPH3"/>
    <property type="match status" value="1"/>
</dbReference>
<accession>A0A5N6QIZ4</accession>
<dbReference type="AlphaFoldDB" id="A0A5N6QIZ4"/>
<gene>
    <name evidence="3" type="ORF">FH972_002658</name>
</gene>
<sequence>MDIDLGGLRGYGQERMSCSSVFIVERRKKPKTIIGSLVNILHPQQEVVSCKFLFKMSKMAMVYSATPALISELEKRVGMVLEDANATIF</sequence>
<dbReference type="OrthoDB" id="10610723at2759"/>
<dbReference type="Proteomes" id="UP000327013">
    <property type="component" value="Chromosome 1"/>
</dbReference>
<protein>
    <recommendedName>
        <fullName evidence="2">NPH3 domain-containing protein</fullName>
    </recommendedName>
</protein>
<feature type="domain" description="NPH3" evidence="2">
    <location>
        <begin position="1"/>
        <end position="89"/>
    </location>
</feature>
<proteinExistence type="inferred from homology"/>
<dbReference type="UniPathway" id="UPA00143"/>
<name>A0A5N6QIZ4_9ROSI</name>
<keyword evidence="4" id="KW-1185">Reference proteome</keyword>
<dbReference type="GO" id="GO:0016567">
    <property type="term" value="P:protein ubiquitination"/>
    <property type="evidence" value="ECO:0007669"/>
    <property type="project" value="UniProtKB-UniPathway"/>
</dbReference>
<reference evidence="3 4" key="1">
    <citation type="submission" date="2019-06" db="EMBL/GenBank/DDBJ databases">
        <title>A chromosomal-level reference genome of Carpinus fangiana (Coryloideae, Betulaceae).</title>
        <authorList>
            <person name="Yang X."/>
            <person name="Wang Z."/>
            <person name="Zhang L."/>
            <person name="Hao G."/>
            <person name="Liu J."/>
            <person name="Yang Y."/>
        </authorList>
    </citation>
    <scope>NUCLEOTIDE SEQUENCE [LARGE SCALE GENOMIC DNA]</scope>
    <source>
        <strain evidence="3">Cfa_2016G</strain>
        <tissue evidence="3">Leaf</tissue>
    </source>
</reference>